<dbReference type="AlphaFoldDB" id="A0A9Q1G0Q5"/>
<accession>A0A9Q1G0Q5</accession>
<evidence type="ECO:0000313" key="3">
    <source>
        <dbReference type="Proteomes" id="UP001152622"/>
    </source>
</evidence>
<reference evidence="2" key="1">
    <citation type="journal article" date="2023" name="Science">
        <title>Genome structures resolve the early diversification of teleost fishes.</title>
        <authorList>
            <person name="Parey E."/>
            <person name="Louis A."/>
            <person name="Montfort J."/>
            <person name="Bouchez O."/>
            <person name="Roques C."/>
            <person name="Iampietro C."/>
            <person name="Lluch J."/>
            <person name="Castinel A."/>
            <person name="Donnadieu C."/>
            <person name="Desvignes T."/>
            <person name="Floi Bucao C."/>
            <person name="Jouanno E."/>
            <person name="Wen M."/>
            <person name="Mejri S."/>
            <person name="Dirks R."/>
            <person name="Jansen H."/>
            <person name="Henkel C."/>
            <person name="Chen W.J."/>
            <person name="Zahm M."/>
            <person name="Cabau C."/>
            <person name="Klopp C."/>
            <person name="Thompson A.W."/>
            <person name="Robinson-Rechavi M."/>
            <person name="Braasch I."/>
            <person name="Lecointre G."/>
            <person name="Bobe J."/>
            <person name="Postlethwait J.H."/>
            <person name="Berthelot C."/>
            <person name="Roest Crollius H."/>
            <person name="Guiguen Y."/>
        </authorList>
    </citation>
    <scope>NUCLEOTIDE SEQUENCE</scope>
    <source>
        <strain evidence="2">WJC10195</strain>
    </source>
</reference>
<name>A0A9Q1G0Q5_SYNKA</name>
<protein>
    <submittedName>
        <fullName evidence="2">Uncharacterized protein</fullName>
    </submittedName>
</protein>
<sequence>MQDRAERSPYGTSTNTLSTPLNSARHREQPPATQVAQQRSLTGFLQHEPDLQSKGVYPGASYFEKAHHARHGGSCRVDGQPNANPKQAEMPTRTGSPRDTKELFSGAFLQVPGVRPLNGRTVSAWAEGDGGAWHRVFPGCQCQAWRSEGTLRPAAPSRAERLRRPASLWELNMSCMGLSERCTQPGVGPGPQPGSTLRHTPYASAGKADWLSGSLTSDGKRIPPQQSELKCPKWRILRSVLRLRQRISFYDDASGPSER</sequence>
<feature type="region of interest" description="Disordered" evidence="1">
    <location>
        <begin position="1"/>
        <end position="42"/>
    </location>
</feature>
<gene>
    <name evidence="2" type="ORF">SKAU_G00109100</name>
</gene>
<feature type="compositionally biased region" description="Polar residues" evidence="1">
    <location>
        <begin position="31"/>
        <end position="42"/>
    </location>
</feature>
<dbReference type="EMBL" id="JAINUF010000003">
    <property type="protein sequence ID" value="KAJ8370882.1"/>
    <property type="molecule type" value="Genomic_DNA"/>
</dbReference>
<comment type="caution">
    <text evidence="2">The sequence shown here is derived from an EMBL/GenBank/DDBJ whole genome shotgun (WGS) entry which is preliminary data.</text>
</comment>
<proteinExistence type="predicted"/>
<dbReference type="Proteomes" id="UP001152622">
    <property type="component" value="Chromosome 3"/>
</dbReference>
<feature type="region of interest" description="Disordered" evidence="1">
    <location>
        <begin position="71"/>
        <end position="98"/>
    </location>
</feature>
<evidence type="ECO:0000256" key="1">
    <source>
        <dbReference type="SAM" id="MobiDB-lite"/>
    </source>
</evidence>
<keyword evidence="3" id="KW-1185">Reference proteome</keyword>
<evidence type="ECO:0000313" key="2">
    <source>
        <dbReference type="EMBL" id="KAJ8370882.1"/>
    </source>
</evidence>
<organism evidence="2 3">
    <name type="scientific">Synaphobranchus kaupii</name>
    <name type="common">Kaup's arrowtooth eel</name>
    <dbReference type="NCBI Taxonomy" id="118154"/>
    <lineage>
        <taxon>Eukaryota</taxon>
        <taxon>Metazoa</taxon>
        <taxon>Chordata</taxon>
        <taxon>Craniata</taxon>
        <taxon>Vertebrata</taxon>
        <taxon>Euteleostomi</taxon>
        <taxon>Actinopterygii</taxon>
        <taxon>Neopterygii</taxon>
        <taxon>Teleostei</taxon>
        <taxon>Anguilliformes</taxon>
        <taxon>Synaphobranchidae</taxon>
        <taxon>Synaphobranchus</taxon>
    </lineage>
</organism>
<feature type="compositionally biased region" description="Low complexity" evidence="1">
    <location>
        <begin position="12"/>
        <end position="23"/>
    </location>
</feature>